<dbReference type="OrthoDB" id="2599887at2"/>
<dbReference type="EMBL" id="WBOS01000002">
    <property type="protein sequence ID" value="KAB2337167.1"/>
    <property type="molecule type" value="Genomic_DNA"/>
</dbReference>
<protein>
    <submittedName>
        <fullName evidence="1">Spore germination protein GerPE</fullName>
    </submittedName>
</protein>
<organism evidence="1 2">
    <name type="scientific">Cytobacillus depressus</name>
    <dbReference type="NCBI Taxonomy" id="1602942"/>
    <lineage>
        <taxon>Bacteria</taxon>
        <taxon>Bacillati</taxon>
        <taxon>Bacillota</taxon>
        <taxon>Bacilli</taxon>
        <taxon>Bacillales</taxon>
        <taxon>Bacillaceae</taxon>
        <taxon>Cytobacillus</taxon>
    </lineage>
</organism>
<proteinExistence type="predicted"/>
<reference evidence="1 2" key="1">
    <citation type="journal article" date="2016" name="Antonie Van Leeuwenhoek">
        <title>Bacillus depressus sp. nov., isolated from soil of a sunflower field.</title>
        <authorList>
            <person name="Wei X."/>
            <person name="Xin D."/>
            <person name="Xin Y."/>
            <person name="Zhang H."/>
            <person name="Wang T."/>
            <person name="Zhang J."/>
        </authorList>
    </citation>
    <scope>NUCLEOTIDE SEQUENCE [LARGE SCALE GENOMIC DNA]</scope>
    <source>
        <strain evidence="1 2">BZ1</strain>
    </source>
</reference>
<dbReference type="InterPro" id="IPR024496">
    <property type="entry name" value="Spore_germ_GerPE"/>
</dbReference>
<name>A0A6L3V6T7_9BACI</name>
<keyword evidence="2" id="KW-1185">Reference proteome</keyword>
<accession>A0A6L3V6T7</accession>
<dbReference type="AlphaFoldDB" id="A0A6L3V6T7"/>
<sequence>MLSRTSIVDQFHVDTLIIGSVIEIGDSTFIQGFSRALAVHREVDTFFGNEGNFASYRAYTKPIPFPLIDEAITMQTVNLSPAIKVNSININGVSASSVVHIGSSQHIAMEARIKHIRQLQSRNFPEGQSEETQIYE</sequence>
<comment type="caution">
    <text evidence="1">The sequence shown here is derived from an EMBL/GenBank/DDBJ whole genome shotgun (WGS) entry which is preliminary data.</text>
</comment>
<evidence type="ECO:0000313" key="2">
    <source>
        <dbReference type="Proteomes" id="UP000481030"/>
    </source>
</evidence>
<dbReference type="RefSeq" id="WP_151533853.1">
    <property type="nucleotide sequence ID" value="NZ_WBOS01000002.1"/>
</dbReference>
<gene>
    <name evidence="1" type="ORF">F7731_05950</name>
</gene>
<dbReference type="Proteomes" id="UP000481030">
    <property type="component" value="Unassembled WGS sequence"/>
</dbReference>
<dbReference type="Pfam" id="PF10970">
    <property type="entry name" value="GerPE"/>
    <property type="match status" value="1"/>
</dbReference>
<evidence type="ECO:0000313" key="1">
    <source>
        <dbReference type="EMBL" id="KAB2337167.1"/>
    </source>
</evidence>